<keyword evidence="6 9" id="KW-0808">Transferase</keyword>
<feature type="binding site" evidence="9">
    <location>
        <position position="91"/>
    </location>
    <ligand>
        <name>phosphoenolpyruvate</name>
        <dbReference type="ChEBI" id="CHEBI:58702"/>
    </ligand>
</feature>
<dbReference type="Pfam" id="PF00275">
    <property type="entry name" value="EPSP_synthase"/>
    <property type="match status" value="1"/>
</dbReference>
<evidence type="ECO:0000256" key="1">
    <source>
        <dbReference type="ARBA" id="ARBA00002174"/>
    </source>
</evidence>
<comment type="subunit">
    <text evidence="9">Monomer.</text>
</comment>
<feature type="binding site" evidence="9">
    <location>
        <position position="166"/>
    </location>
    <ligand>
        <name>3-phosphoshikimate</name>
        <dbReference type="ChEBI" id="CHEBI:145989"/>
    </ligand>
</feature>
<dbReference type="GO" id="GO:0009073">
    <property type="term" value="P:aromatic amino acid family biosynthetic process"/>
    <property type="evidence" value="ECO:0007669"/>
    <property type="project" value="UniProtKB-KW"/>
</dbReference>
<feature type="binding site" evidence="9">
    <location>
        <position position="312"/>
    </location>
    <ligand>
        <name>3-phosphoshikimate</name>
        <dbReference type="ChEBI" id="CHEBI:145989"/>
    </ligand>
</feature>
<reference evidence="11" key="1">
    <citation type="journal article" date="2021" name="PeerJ">
        <title>Extensive microbial diversity within the chicken gut microbiome revealed by metagenomics and culture.</title>
        <authorList>
            <person name="Gilroy R."/>
            <person name="Ravi A."/>
            <person name="Getino M."/>
            <person name="Pursley I."/>
            <person name="Horton D.L."/>
            <person name="Alikhan N.F."/>
            <person name="Baker D."/>
            <person name="Gharbi K."/>
            <person name="Hall N."/>
            <person name="Watson M."/>
            <person name="Adriaenssens E.M."/>
            <person name="Foster-Nyarko E."/>
            <person name="Jarju S."/>
            <person name="Secka A."/>
            <person name="Antonio M."/>
            <person name="Oren A."/>
            <person name="Chaudhuri R.R."/>
            <person name="La Ragione R."/>
            <person name="Hildebrand F."/>
            <person name="Pallen M.J."/>
        </authorList>
    </citation>
    <scope>NUCLEOTIDE SEQUENCE</scope>
    <source>
        <strain evidence="11">ChiGjej4B4-12881</strain>
    </source>
</reference>
<evidence type="ECO:0000313" key="11">
    <source>
        <dbReference type="EMBL" id="HIX51746.1"/>
    </source>
</evidence>
<dbReference type="Proteomes" id="UP000886780">
    <property type="component" value="Unassembled WGS sequence"/>
</dbReference>
<dbReference type="InterPro" id="IPR006264">
    <property type="entry name" value="EPSP_synthase"/>
</dbReference>
<feature type="binding site" evidence="9">
    <location>
        <position position="19"/>
    </location>
    <ligand>
        <name>phosphoenolpyruvate</name>
        <dbReference type="ChEBI" id="CHEBI:58702"/>
    </ligand>
</feature>
<dbReference type="PROSITE" id="PS00885">
    <property type="entry name" value="EPSP_SYNTHASE_2"/>
    <property type="match status" value="1"/>
</dbReference>
<dbReference type="NCBIfam" id="TIGR01356">
    <property type="entry name" value="aroA"/>
    <property type="match status" value="1"/>
</dbReference>
<accession>A0A9D2AWJ1</accession>
<comment type="similarity">
    <text evidence="3 9">Belongs to the EPSP synthase family.</text>
</comment>
<dbReference type="GO" id="GO:0005737">
    <property type="term" value="C:cytoplasm"/>
    <property type="evidence" value="ECO:0007669"/>
    <property type="project" value="UniProtKB-SubCell"/>
</dbReference>
<organism evidence="11 12">
    <name type="scientific">Candidatus Lachnoclostridium stercoripullorum</name>
    <dbReference type="NCBI Taxonomy" id="2838635"/>
    <lineage>
        <taxon>Bacteria</taxon>
        <taxon>Bacillati</taxon>
        <taxon>Bacillota</taxon>
        <taxon>Clostridia</taxon>
        <taxon>Lachnospirales</taxon>
        <taxon>Lachnospiraceae</taxon>
    </lineage>
</organism>
<dbReference type="GO" id="GO:0008652">
    <property type="term" value="P:amino acid biosynthetic process"/>
    <property type="evidence" value="ECO:0007669"/>
    <property type="project" value="UniProtKB-KW"/>
</dbReference>
<dbReference type="PANTHER" id="PTHR21090">
    <property type="entry name" value="AROM/DEHYDROQUINATE SYNTHASE"/>
    <property type="match status" value="1"/>
</dbReference>
<dbReference type="PROSITE" id="PS00104">
    <property type="entry name" value="EPSP_SYNTHASE_1"/>
    <property type="match status" value="1"/>
</dbReference>
<sequence length="425" mass="45010">MKFSPVSSLRGSLTIPGDKSISHRSVMFGSLAQGTTEITHFLKGADCLSTISCFRSMGVEIQEKDGKILVHGRGLRGLKRPEGVLDCGNSGTTTRLLAGILCGQDFDSVLTGDASIQKRPMKRVIDPLSRMGANIVSVRGDGCAPLAITGSPLHGVSYSTPVASAQVKSAILLAGLYADGETRVTEPARSRDHTERMLSAFGADVRTEGTTAVIQPARELYGQKIQVPGDISSAAFFLAAGLITPDSEILLKHVGTNPTRDGVLRVLRQMGGRIETISQSGGDGEPAEDLLVRSSDLHGVEIGGEIIPTLIDELPVIAAVACFAQGETVIRDAAELKVKESNRIDAMVRNLAAMGADVTETEDGMIIRGGRPLHGAVIDSRDDHRIAMTFAVTALAAQGETDIPGWDCVRISYPEFERDLAGIIA</sequence>
<feature type="binding site" evidence="9">
    <location>
        <position position="343"/>
    </location>
    <ligand>
        <name>phosphoenolpyruvate</name>
        <dbReference type="ChEBI" id="CHEBI:58702"/>
    </ligand>
</feature>
<dbReference type="EC" id="2.5.1.19" evidence="9"/>
<feature type="binding site" evidence="9">
    <location>
        <position position="166"/>
    </location>
    <ligand>
        <name>phosphoenolpyruvate</name>
        <dbReference type="ChEBI" id="CHEBI:58702"/>
    </ligand>
</feature>
<gene>
    <name evidence="9 11" type="primary">aroA</name>
    <name evidence="11" type="ORF">IAA28_02940</name>
</gene>
<evidence type="ECO:0000256" key="8">
    <source>
        <dbReference type="ARBA" id="ARBA00044633"/>
    </source>
</evidence>
<feature type="binding site" evidence="9">
    <location>
        <position position="119"/>
    </location>
    <ligand>
        <name>phosphoenolpyruvate</name>
        <dbReference type="ChEBI" id="CHEBI:58702"/>
    </ligand>
</feature>
<evidence type="ECO:0000256" key="4">
    <source>
        <dbReference type="ARBA" id="ARBA00022490"/>
    </source>
</evidence>
<feature type="binding site" evidence="9">
    <location>
        <position position="19"/>
    </location>
    <ligand>
        <name>3-phosphoshikimate</name>
        <dbReference type="ChEBI" id="CHEBI:145989"/>
    </ligand>
</feature>
<feature type="binding site" evidence="9">
    <location>
        <position position="24"/>
    </location>
    <ligand>
        <name>3-phosphoshikimate</name>
        <dbReference type="ChEBI" id="CHEBI:145989"/>
    </ligand>
</feature>
<dbReference type="EMBL" id="DXEU01000052">
    <property type="protein sequence ID" value="HIX51746.1"/>
    <property type="molecule type" value="Genomic_DNA"/>
</dbReference>
<dbReference type="InterPro" id="IPR001986">
    <property type="entry name" value="Enolpyruvate_Tfrase_dom"/>
</dbReference>
<dbReference type="PIRSF" id="PIRSF000505">
    <property type="entry name" value="EPSPS"/>
    <property type="match status" value="1"/>
</dbReference>
<comment type="function">
    <text evidence="1 9">Catalyzes the transfer of the enolpyruvyl moiety of phosphoenolpyruvate (PEP) to the 5-hydroxyl of shikimate-3-phosphate (S3P) to produce enolpyruvyl shikimate-3-phosphate and inorganic phosphate.</text>
</comment>
<dbReference type="InterPro" id="IPR023193">
    <property type="entry name" value="EPSP_synthase_CS"/>
</dbReference>
<keyword evidence="4 9" id="KW-0963">Cytoplasm</keyword>
<evidence type="ECO:0000256" key="5">
    <source>
        <dbReference type="ARBA" id="ARBA00022605"/>
    </source>
</evidence>
<dbReference type="CDD" id="cd01556">
    <property type="entry name" value="EPSP_synthase"/>
    <property type="match status" value="1"/>
</dbReference>
<feature type="domain" description="Enolpyruvate transferase" evidence="10">
    <location>
        <begin position="6"/>
        <end position="420"/>
    </location>
</feature>
<dbReference type="InterPro" id="IPR036968">
    <property type="entry name" value="Enolpyruvate_Tfrase_sf"/>
</dbReference>
<evidence type="ECO:0000256" key="3">
    <source>
        <dbReference type="ARBA" id="ARBA00009948"/>
    </source>
</evidence>
<feature type="binding site" evidence="9">
    <location>
        <position position="339"/>
    </location>
    <ligand>
        <name>3-phosphoshikimate</name>
        <dbReference type="ChEBI" id="CHEBI:145989"/>
    </ligand>
</feature>
<protein>
    <recommendedName>
        <fullName evidence="9">3-phosphoshikimate 1-carboxyvinyltransferase</fullName>
        <ecNumber evidence="9">2.5.1.19</ecNumber>
    </recommendedName>
    <alternativeName>
        <fullName evidence="9">5-enolpyruvylshikimate-3-phosphate synthase</fullName>
        <shortName evidence="9">EPSP synthase</shortName>
        <shortName evidence="9">EPSPS</shortName>
    </alternativeName>
</protein>
<proteinExistence type="inferred from homology"/>
<feature type="binding site" evidence="9">
    <location>
        <position position="20"/>
    </location>
    <ligand>
        <name>3-phosphoshikimate</name>
        <dbReference type="ChEBI" id="CHEBI:145989"/>
    </ligand>
</feature>
<comment type="caution">
    <text evidence="9">Lacks conserved residue(s) required for the propagation of feature annotation.</text>
</comment>
<dbReference type="GO" id="GO:0009423">
    <property type="term" value="P:chorismate biosynthetic process"/>
    <property type="evidence" value="ECO:0007669"/>
    <property type="project" value="UniProtKB-UniRule"/>
</dbReference>
<dbReference type="FunFam" id="3.65.10.10:FF:000006">
    <property type="entry name" value="3-phosphoshikimate 1-carboxyvinyltransferase"/>
    <property type="match status" value="1"/>
</dbReference>
<name>A0A9D2AWJ1_9FIRM</name>
<dbReference type="PANTHER" id="PTHR21090:SF5">
    <property type="entry name" value="PENTAFUNCTIONAL AROM POLYPEPTIDE"/>
    <property type="match status" value="1"/>
</dbReference>
<keyword evidence="5 9" id="KW-0028">Amino-acid biosynthesis</keyword>
<feature type="active site" description="Proton acceptor" evidence="9">
    <location>
        <position position="312"/>
    </location>
</feature>
<evidence type="ECO:0000256" key="9">
    <source>
        <dbReference type="HAMAP-Rule" id="MF_00210"/>
    </source>
</evidence>
<dbReference type="HAMAP" id="MF_00210">
    <property type="entry name" value="EPSP_synth"/>
    <property type="match status" value="1"/>
</dbReference>
<evidence type="ECO:0000256" key="2">
    <source>
        <dbReference type="ARBA" id="ARBA00004811"/>
    </source>
</evidence>
<comment type="pathway">
    <text evidence="2 9">Metabolic intermediate biosynthesis; chorismate biosynthesis; chorismate from D-erythrose 4-phosphate and phosphoenolpyruvate: step 6/7.</text>
</comment>
<evidence type="ECO:0000313" key="12">
    <source>
        <dbReference type="Proteomes" id="UP000886780"/>
    </source>
</evidence>
<comment type="catalytic activity">
    <reaction evidence="8">
        <text>3-phosphoshikimate + phosphoenolpyruvate = 5-O-(1-carboxyvinyl)-3-phosphoshikimate + phosphate</text>
        <dbReference type="Rhea" id="RHEA:21256"/>
        <dbReference type="ChEBI" id="CHEBI:43474"/>
        <dbReference type="ChEBI" id="CHEBI:57701"/>
        <dbReference type="ChEBI" id="CHEBI:58702"/>
        <dbReference type="ChEBI" id="CHEBI:145989"/>
        <dbReference type="EC" id="2.5.1.19"/>
    </reaction>
    <physiologicalReaction direction="left-to-right" evidence="8">
        <dbReference type="Rhea" id="RHEA:21257"/>
    </physiologicalReaction>
</comment>
<evidence type="ECO:0000259" key="10">
    <source>
        <dbReference type="Pfam" id="PF00275"/>
    </source>
</evidence>
<keyword evidence="7 9" id="KW-0057">Aromatic amino acid biosynthesis</keyword>
<dbReference type="AlphaFoldDB" id="A0A9D2AWJ1"/>
<dbReference type="GO" id="GO:0003866">
    <property type="term" value="F:3-phosphoshikimate 1-carboxyvinyltransferase activity"/>
    <property type="evidence" value="ECO:0007669"/>
    <property type="project" value="UniProtKB-UniRule"/>
</dbReference>
<dbReference type="Gene3D" id="3.65.10.10">
    <property type="entry name" value="Enolpyruvate transferase domain"/>
    <property type="match status" value="2"/>
</dbReference>
<feature type="binding site" evidence="9">
    <location>
        <position position="164"/>
    </location>
    <ligand>
        <name>3-phosphoshikimate</name>
        <dbReference type="ChEBI" id="CHEBI:145989"/>
    </ligand>
</feature>
<reference evidence="11" key="2">
    <citation type="submission" date="2021-04" db="EMBL/GenBank/DDBJ databases">
        <authorList>
            <person name="Gilroy R."/>
        </authorList>
    </citation>
    <scope>NUCLEOTIDE SEQUENCE</scope>
    <source>
        <strain evidence="11">ChiGjej4B4-12881</strain>
    </source>
</reference>
<dbReference type="SUPFAM" id="SSF55205">
    <property type="entry name" value="EPT/RTPC-like"/>
    <property type="match status" value="1"/>
</dbReference>
<dbReference type="FunFam" id="3.65.10.10:FF:000005">
    <property type="entry name" value="3-phosphoshikimate 1-carboxyvinyltransferase"/>
    <property type="match status" value="1"/>
</dbReference>
<feature type="binding site" evidence="9">
    <location>
        <position position="385"/>
    </location>
    <ligand>
        <name>phosphoenolpyruvate</name>
        <dbReference type="ChEBI" id="CHEBI:58702"/>
    </ligand>
</feature>
<comment type="caution">
    <text evidence="11">The sequence shown here is derived from an EMBL/GenBank/DDBJ whole genome shotgun (WGS) entry which is preliminary data.</text>
</comment>
<dbReference type="InterPro" id="IPR013792">
    <property type="entry name" value="RNA3'P_cycl/enolpyr_Trfase_a/b"/>
</dbReference>
<evidence type="ECO:0000256" key="7">
    <source>
        <dbReference type="ARBA" id="ARBA00023141"/>
    </source>
</evidence>
<evidence type="ECO:0000256" key="6">
    <source>
        <dbReference type="ARBA" id="ARBA00022679"/>
    </source>
</evidence>
<comment type="subcellular location">
    <subcellularLocation>
        <location evidence="9">Cytoplasm</location>
    </subcellularLocation>
</comment>